<dbReference type="InterPro" id="IPR031316">
    <property type="entry name" value="FlgM_C"/>
</dbReference>
<keyword evidence="2" id="KW-0969">Cilium</keyword>
<dbReference type="Pfam" id="PF04316">
    <property type="entry name" value="FlgM"/>
    <property type="match status" value="1"/>
</dbReference>
<protein>
    <submittedName>
        <fullName evidence="2">Flagellar biosynthesis protein FlgM</fullName>
    </submittedName>
</protein>
<evidence type="ECO:0000313" key="2">
    <source>
        <dbReference type="EMBL" id="MPW24765.1"/>
    </source>
</evidence>
<dbReference type="InterPro" id="IPR035890">
    <property type="entry name" value="Anti-sigma-28_factor_FlgM_sf"/>
</dbReference>
<gene>
    <name evidence="2" type="ORF">GC105_03040</name>
</gene>
<evidence type="ECO:0000313" key="3">
    <source>
        <dbReference type="Proteomes" id="UP000440004"/>
    </source>
</evidence>
<proteinExistence type="predicted"/>
<organism evidence="2 3">
    <name type="scientific">Alkalibaculum sporogenes</name>
    <dbReference type="NCBI Taxonomy" id="2655001"/>
    <lineage>
        <taxon>Bacteria</taxon>
        <taxon>Bacillati</taxon>
        <taxon>Bacillota</taxon>
        <taxon>Clostridia</taxon>
        <taxon>Eubacteriales</taxon>
        <taxon>Eubacteriaceae</taxon>
        <taxon>Alkalibaculum</taxon>
    </lineage>
</organism>
<dbReference type="RefSeq" id="WP_152801568.1">
    <property type="nucleotide sequence ID" value="NZ_WHNX01000004.1"/>
</dbReference>
<dbReference type="EMBL" id="WHNX01000004">
    <property type="protein sequence ID" value="MPW24765.1"/>
    <property type="molecule type" value="Genomic_DNA"/>
</dbReference>
<comment type="caution">
    <text evidence="2">The sequence shown here is derived from an EMBL/GenBank/DDBJ whole genome shotgun (WGS) entry which is preliminary data.</text>
</comment>
<keyword evidence="3" id="KW-1185">Reference proteome</keyword>
<feature type="domain" description="Anti-sigma-28 factor FlgM C-terminal" evidence="1">
    <location>
        <begin position="36"/>
        <end position="86"/>
    </location>
</feature>
<reference evidence="2 3" key="1">
    <citation type="submission" date="2019-10" db="EMBL/GenBank/DDBJ databases">
        <title>Alkalibaculum tamaniensis sp.nov., a new alkaliphilic acetogen, isolated on methoxylated aromatics from a mud volcano.</title>
        <authorList>
            <person name="Khomyakova M.A."/>
            <person name="Merkel A.Y."/>
            <person name="Bonch-Osmolovskaya E.A."/>
            <person name="Slobodkin A.I."/>
        </authorList>
    </citation>
    <scope>NUCLEOTIDE SEQUENCE [LARGE SCALE GENOMIC DNA]</scope>
    <source>
        <strain evidence="2 3">M08DMB</strain>
    </source>
</reference>
<dbReference type="Proteomes" id="UP000440004">
    <property type="component" value="Unassembled WGS sequence"/>
</dbReference>
<accession>A0A6A7K5V7</accession>
<sequence length="99" mass="11276">MKINKIQNQYLDTNGYKAKEDKQKNINITKEKAVNIEISSSAKELVNKINQIDDKKYSEKVEKIRLSIQQGTYKVSNEDIADKILKTIESQKGSGNSDL</sequence>
<keyword evidence="2" id="KW-0282">Flagellum</keyword>
<keyword evidence="2" id="KW-0966">Cell projection</keyword>
<dbReference type="SUPFAM" id="SSF101498">
    <property type="entry name" value="Anti-sigma factor FlgM"/>
    <property type="match status" value="1"/>
</dbReference>
<dbReference type="AlphaFoldDB" id="A0A6A7K5V7"/>
<evidence type="ECO:0000259" key="1">
    <source>
        <dbReference type="Pfam" id="PF04316"/>
    </source>
</evidence>
<name>A0A6A7K5V7_9FIRM</name>